<proteinExistence type="predicted"/>
<name>A0A6A4HW07_9AGAR</name>
<evidence type="ECO:0000313" key="2">
    <source>
        <dbReference type="EMBL" id="KAE9402406.1"/>
    </source>
</evidence>
<feature type="region of interest" description="Disordered" evidence="1">
    <location>
        <begin position="53"/>
        <end position="119"/>
    </location>
</feature>
<dbReference type="Proteomes" id="UP000799118">
    <property type="component" value="Unassembled WGS sequence"/>
</dbReference>
<feature type="compositionally biased region" description="Basic and acidic residues" evidence="1">
    <location>
        <begin position="54"/>
        <end position="63"/>
    </location>
</feature>
<dbReference type="OrthoDB" id="3065467at2759"/>
<reference evidence="2" key="1">
    <citation type="journal article" date="2019" name="Environ. Microbiol.">
        <title>Fungal ecological strategies reflected in gene transcription - a case study of two litter decomposers.</title>
        <authorList>
            <person name="Barbi F."/>
            <person name="Kohler A."/>
            <person name="Barry K."/>
            <person name="Baskaran P."/>
            <person name="Daum C."/>
            <person name="Fauchery L."/>
            <person name="Ihrmark K."/>
            <person name="Kuo A."/>
            <person name="LaButti K."/>
            <person name="Lipzen A."/>
            <person name="Morin E."/>
            <person name="Grigoriev I.V."/>
            <person name="Henrissat B."/>
            <person name="Lindahl B."/>
            <person name="Martin F."/>
        </authorList>
    </citation>
    <scope>NUCLEOTIDE SEQUENCE</scope>
    <source>
        <strain evidence="2">JB14</strain>
    </source>
</reference>
<feature type="compositionally biased region" description="Polar residues" evidence="1">
    <location>
        <begin position="88"/>
        <end position="117"/>
    </location>
</feature>
<organism evidence="2 3">
    <name type="scientific">Gymnopus androsaceus JB14</name>
    <dbReference type="NCBI Taxonomy" id="1447944"/>
    <lineage>
        <taxon>Eukaryota</taxon>
        <taxon>Fungi</taxon>
        <taxon>Dikarya</taxon>
        <taxon>Basidiomycota</taxon>
        <taxon>Agaricomycotina</taxon>
        <taxon>Agaricomycetes</taxon>
        <taxon>Agaricomycetidae</taxon>
        <taxon>Agaricales</taxon>
        <taxon>Marasmiineae</taxon>
        <taxon>Omphalotaceae</taxon>
        <taxon>Gymnopus</taxon>
    </lineage>
</organism>
<evidence type="ECO:0000256" key="1">
    <source>
        <dbReference type="SAM" id="MobiDB-lite"/>
    </source>
</evidence>
<dbReference type="AlphaFoldDB" id="A0A6A4HW07"/>
<keyword evidence="3" id="KW-1185">Reference proteome</keyword>
<dbReference type="EMBL" id="ML769435">
    <property type="protein sequence ID" value="KAE9402406.1"/>
    <property type="molecule type" value="Genomic_DNA"/>
</dbReference>
<accession>A0A6A4HW07</accession>
<protein>
    <submittedName>
        <fullName evidence="2">Uncharacterized protein</fullName>
    </submittedName>
</protein>
<evidence type="ECO:0000313" key="3">
    <source>
        <dbReference type="Proteomes" id="UP000799118"/>
    </source>
</evidence>
<sequence>MFFHKELLLLQALKFEVEERQNLLLHCVLPQSYSHTSGINSATQLNKFGLWQEYPRRPSHDPDGEIGLEDLSNLPRQPETEEVDSPLQPVNDSPLNPTQMLLTGWQNNGNATKSNGEMDSLARIIQHPDF</sequence>
<gene>
    <name evidence="2" type="ORF">BT96DRAFT_991209</name>
</gene>